<proteinExistence type="inferred from homology"/>
<dbReference type="GO" id="GO:0006406">
    <property type="term" value="P:mRNA export from nucleus"/>
    <property type="evidence" value="ECO:0007669"/>
    <property type="project" value="TreeGrafter"/>
</dbReference>
<keyword evidence="7 9" id="KW-0906">Nuclear pore complex</keyword>
<organism evidence="10 11">
    <name type="scientific">Strigamia maritima</name>
    <name type="common">European centipede</name>
    <name type="synonym">Geophilus maritimus</name>
    <dbReference type="NCBI Taxonomy" id="126957"/>
    <lineage>
        <taxon>Eukaryota</taxon>
        <taxon>Metazoa</taxon>
        <taxon>Ecdysozoa</taxon>
        <taxon>Arthropoda</taxon>
        <taxon>Myriapoda</taxon>
        <taxon>Chilopoda</taxon>
        <taxon>Pleurostigmophora</taxon>
        <taxon>Geophilomorpha</taxon>
        <taxon>Linotaeniidae</taxon>
        <taxon>Strigamia</taxon>
    </lineage>
</organism>
<dbReference type="AlphaFoldDB" id="T1IRG6"/>
<keyword evidence="4 9" id="KW-0509">mRNA transport</keyword>
<sequence length="649" mass="75483">MAAPREDQVVEIAIPAWKLNHNKPGFVWGKGNKLMAFTSNLQDQKVKFDESCNVMSEVAWGTALYYQAARKLVSEASGIFVALQKLNDDKENDIVKRNKLIKISRRYRSVIKECIASLQASADETIDLQLKSTYENQSQMFYKIELIWDLCEILFIDVQPGGIVLAQLLNWIKWHFPVCEKNAKEIIESEMRENHPLYWDALCCFTLQGRIGEARKLLRIHTEFKTESFLVLDDLLMRMPTFMAFVEQQSISEFDMKWRFWQEECTQVLEQNEFATNKNLEKVCQILCGKPEVFTQLVPLCETWYHMLISRLLYSNPTIKGCDLHYISEECVDMFGGITKINALDSILLALLEFDIIQVIKECSYYFDNWWFAAHLTDFLCHCKHLVIENTQCILVLRENLLLDFASCLMSHDSLWQVGAEYFRYCPYQGRHYLEAYLERIPLENEWKVQKILHIARTNQLHELACSICKVVAVQSLEKKSMGTALTWVLKSRDSAFTSYLADKFTRNYDNEGDCRNLDLIENLGPSMLISDKLTFLGKYREFHRLYTEKDFRTAAGLLVSLLSSRLAPTYFWKTLLFDALPLLESSDMLFSSEQTFELLYCLEELENMKDIPNTEIKSNTKDKETLLRLALTRNLARAFVEEKSVSIG</sequence>
<dbReference type="GO" id="GO:0031965">
    <property type="term" value="C:nuclear membrane"/>
    <property type="evidence" value="ECO:0007669"/>
    <property type="project" value="UniProtKB-UniRule"/>
</dbReference>
<accession>T1IRG6</accession>
<evidence type="ECO:0000256" key="6">
    <source>
        <dbReference type="ARBA" id="ARBA00023010"/>
    </source>
</evidence>
<reference evidence="11" key="1">
    <citation type="submission" date="2011-05" db="EMBL/GenBank/DDBJ databases">
        <authorList>
            <person name="Richards S.R."/>
            <person name="Qu J."/>
            <person name="Jiang H."/>
            <person name="Jhangiani S.N."/>
            <person name="Agravi P."/>
            <person name="Goodspeed R."/>
            <person name="Gross S."/>
            <person name="Mandapat C."/>
            <person name="Jackson L."/>
            <person name="Mathew T."/>
            <person name="Pu L."/>
            <person name="Thornton R."/>
            <person name="Saada N."/>
            <person name="Wilczek-Boney K.B."/>
            <person name="Lee S."/>
            <person name="Kovar C."/>
            <person name="Wu Y."/>
            <person name="Scherer S.E."/>
            <person name="Worley K.C."/>
            <person name="Muzny D.M."/>
            <person name="Gibbs R."/>
        </authorList>
    </citation>
    <scope>NUCLEOTIDE SEQUENCE</scope>
    <source>
        <strain evidence="11">Brora</strain>
    </source>
</reference>
<evidence type="ECO:0000256" key="1">
    <source>
        <dbReference type="ARBA" id="ARBA00004567"/>
    </source>
</evidence>
<comment type="subunit">
    <text evidence="9">Component of the nuclear pore complex (NPC).</text>
</comment>
<evidence type="ECO:0000256" key="9">
    <source>
        <dbReference type="RuleBase" id="RU365073"/>
    </source>
</evidence>
<dbReference type="GO" id="GO:0031080">
    <property type="term" value="C:nuclear pore outer ring"/>
    <property type="evidence" value="ECO:0007669"/>
    <property type="project" value="TreeGrafter"/>
</dbReference>
<name>T1IRG6_STRMM</name>
<dbReference type="eggNOG" id="KOG2271">
    <property type="taxonomic scope" value="Eukaryota"/>
</dbReference>
<comment type="subcellular location">
    <subcellularLocation>
        <location evidence="1 9">Nucleus</location>
        <location evidence="1 9">Nuclear pore complex</location>
    </subcellularLocation>
</comment>
<dbReference type="STRING" id="126957.T1IRG6"/>
<dbReference type="EMBL" id="JH431361">
    <property type="status" value="NOT_ANNOTATED_CDS"/>
    <property type="molecule type" value="Genomic_DNA"/>
</dbReference>
<dbReference type="HOGENOM" id="CLU_027342_0_0_1"/>
<evidence type="ECO:0000256" key="3">
    <source>
        <dbReference type="ARBA" id="ARBA00022448"/>
    </source>
</evidence>
<reference evidence="10" key="2">
    <citation type="submission" date="2015-02" db="UniProtKB">
        <authorList>
            <consortium name="EnsemblMetazoa"/>
        </authorList>
    </citation>
    <scope>IDENTIFICATION</scope>
</reference>
<keyword evidence="5 9" id="KW-0653">Protein transport</keyword>
<protein>
    <recommendedName>
        <fullName evidence="9">Nuclear pore complex protein Nup85</fullName>
    </recommendedName>
</protein>
<dbReference type="EnsemblMetazoa" id="SMAR003659-RA">
    <property type="protein sequence ID" value="SMAR003659-PA"/>
    <property type="gene ID" value="SMAR003659"/>
</dbReference>
<evidence type="ECO:0000256" key="2">
    <source>
        <dbReference type="ARBA" id="ARBA00005573"/>
    </source>
</evidence>
<dbReference type="GO" id="GO:0006606">
    <property type="term" value="P:protein import into nucleus"/>
    <property type="evidence" value="ECO:0007669"/>
    <property type="project" value="TreeGrafter"/>
</dbReference>
<evidence type="ECO:0000313" key="11">
    <source>
        <dbReference type="Proteomes" id="UP000014500"/>
    </source>
</evidence>
<evidence type="ECO:0000256" key="8">
    <source>
        <dbReference type="ARBA" id="ARBA00023242"/>
    </source>
</evidence>
<evidence type="ECO:0000256" key="4">
    <source>
        <dbReference type="ARBA" id="ARBA00022816"/>
    </source>
</evidence>
<evidence type="ECO:0000256" key="7">
    <source>
        <dbReference type="ARBA" id="ARBA00023132"/>
    </source>
</evidence>
<comment type="similarity">
    <text evidence="2 9">Belongs to the nucleoporin Nup85 family.</text>
</comment>
<dbReference type="Pfam" id="PF07575">
    <property type="entry name" value="Nucleopor_Nup85"/>
    <property type="match status" value="1"/>
</dbReference>
<dbReference type="PANTHER" id="PTHR13373">
    <property type="entry name" value="FROUNT PROTEIN-RELATED"/>
    <property type="match status" value="1"/>
</dbReference>
<dbReference type="PANTHER" id="PTHR13373:SF21">
    <property type="entry name" value="NUCLEAR PORE COMPLEX PROTEIN NUP85"/>
    <property type="match status" value="1"/>
</dbReference>
<keyword evidence="8 9" id="KW-0539">Nucleus</keyword>
<keyword evidence="11" id="KW-1185">Reference proteome</keyword>
<dbReference type="OMA" id="ELMEWLN"/>
<dbReference type="GO" id="GO:0045893">
    <property type="term" value="P:positive regulation of DNA-templated transcription"/>
    <property type="evidence" value="ECO:0007669"/>
    <property type="project" value="TreeGrafter"/>
</dbReference>
<comment type="function">
    <text evidence="9">Functions as a component of the nuclear pore complex (NPC).</text>
</comment>
<dbReference type="GO" id="GO:0017056">
    <property type="term" value="F:structural constituent of nuclear pore"/>
    <property type="evidence" value="ECO:0007669"/>
    <property type="project" value="TreeGrafter"/>
</dbReference>
<dbReference type="PhylomeDB" id="T1IRG6"/>
<keyword evidence="6 9" id="KW-0811">Translocation</keyword>
<keyword evidence="9" id="KW-0472">Membrane</keyword>
<dbReference type="InterPro" id="IPR011502">
    <property type="entry name" value="Nucleoporin_Nup85"/>
</dbReference>
<evidence type="ECO:0000313" key="10">
    <source>
        <dbReference type="EnsemblMetazoa" id="SMAR003659-PA"/>
    </source>
</evidence>
<evidence type="ECO:0000256" key="5">
    <source>
        <dbReference type="ARBA" id="ARBA00022927"/>
    </source>
</evidence>
<keyword evidence="3 9" id="KW-0813">Transport</keyword>
<dbReference type="Proteomes" id="UP000014500">
    <property type="component" value="Unassembled WGS sequence"/>
</dbReference>